<sequence>MPKAPPPPCANMSSCRATASTTWSPRCARTSRRAARLASCPRGARVLFCGAKGRIHASVDPQALRTRFFGFTTLPAGGVSSCTCWTDIMKTFQTFDRPDGWASAAEAFRDDFAAGEPVQIAPWGGYAILGHPELVSLARNPLADGMAPDPATMADTPTLLSLLNRAIFTKSGDVHRTERAALIAAFNTVPLAGITREAVRQALPPGPARIELRAGLVAPVVRRVWGEIIGLDPTAALQMEDAVRDLAHVLSLSPDPAKAHLAEAAAGRVRDLSLAALQGGTPFSQNLRDRLGDGLAADLIAGMAFDAIESAALGLDAALRVAFAHRGQVTPTAQCANECLRLASSTPMTMRLATGRIALGDLVMEAGTVLSMVWAAGNHDPRTFPAPERFDPDRQGARPLMFGMGQHACLGHAIIRATLVQLLGVLETLTPEGDDLPGRWSPFAKDYLPPLGIRFGGGMRS</sequence>
<accession>A0A419A953</accession>
<name>A0A419A953_9RHOB</name>
<evidence type="ECO:0000256" key="2">
    <source>
        <dbReference type="RuleBase" id="RU000461"/>
    </source>
</evidence>
<dbReference type="Proteomes" id="UP000283587">
    <property type="component" value="Unassembled WGS sequence"/>
</dbReference>
<keyword evidence="2" id="KW-0503">Monooxygenase</keyword>
<dbReference type="PROSITE" id="PS00086">
    <property type="entry name" value="CYTOCHROME_P450"/>
    <property type="match status" value="1"/>
</dbReference>
<dbReference type="PANTHER" id="PTHR46696">
    <property type="entry name" value="P450, PUTATIVE (EUROFUNG)-RELATED"/>
    <property type="match status" value="1"/>
</dbReference>
<organism evidence="3 4">
    <name type="scientific">Paracoccus siganidrum</name>
    <dbReference type="NCBI Taxonomy" id="1276757"/>
    <lineage>
        <taxon>Bacteria</taxon>
        <taxon>Pseudomonadati</taxon>
        <taxon>Pseudomonadota</taxon>
        <taxon>Alphaproteobacteria</taxon>
        <taxon>Rhodobacterales</taxon>
        <taxon>Paracoccaceae</taxon>
        <taxon>Paracoccus</taxon>
    </lineage>
</organism>
<dbReference type="InterPro" id="IPR036396">
    <property type="entry name" value="Cyt_P450_sf"/>
</dbReference>
<dbReference type="PRINTS" id="PR00359">
    <property type="entry name" value="BP450"/>
</dbReference>
<dbReference type="GO" id="GO:0016705">
    <property type="term" value="F:oxidoreductase activity, acting on paired donors, with incorporation or reduction of molecular oxygen"/>
    <property type="evidence" value="ECO:0007669"/>
    <property type="project" value="InterPro"/>
</dbReference>
<dbReference type="GO" id="GO:0005506">
    <property type="term" value="F:iron ion binding"/>
    <property type="evidence" value="ECO:0007669"/>
    <property type="project" value="InterPro"/>
</dbReference>
<dbReference type="GO" id="GO:0004497">
    <property type="term" value="F:monooxygenase activity"/>
    <property type="evidence" value="ECO:0007669"/>
    <property type="project" value="UniProtKB-KW"/>
</dbReference>
<dbReference type="PANTHER" id="PTHR46696:SF6">
    <property type="entry name" value="P450, PUTATIVE (EUROFUNG)-RELATED"/>
    <property type="match status" value="1"/>
</dbReference>
<keyword evidence="4" id="KW-1185">Reference proteome</keyword>
<keyword evidence="2" id="KW-0408">Iron</keyword>
<dbReference type="EMBL" id="QZEW01000020">
    <property type="protein sequence ID" value="RJL18898.1"/>
    <property type="molecule type" value="Genomic_DNA"/>
</dbReference>
<dbReference type="OrthoDB" id="9801155at2"/>
<dbReference type="GO" id="GO:0020037">
    <property type="term" value="F:heme binding"/>
    <property type="evidence" value="ECO:0007669"/>
    <property type="project" value="InterPro"/>
</dbReference>
<keyword evidence="2" id="KW-0349">Heme</keyword>
<dbReference type="SUPFAM" id="SSF48264">
    <property type="entry name" value="Cytochrome P450"/>
    <property type="match status" value="1"/>
</dbReference>
<dbReference type="AlphaFoldDB" id="A0A419A953"/>
<dbReference type="InterPro" id="IPR002397">
    <property type="entry name" value="Cyt_P450_B"/>
</dbReference>
<dbReference type="Gene3D" id="1.10.630.10">
    <property type="entry name" value="Cytochrome P450"/>
    <property type="match status" value="1"/>
</dbReference>
<gene>
    <name evidence="3" type="ORF">D3P05_06200</name>
</gene>
<comment type="caution">
    <text evidence="3">The sequence shown here is derived from an EMBL/GenBank/DDBJ whole genome shotgun (WGS) entry which is preliminary data.</text>
</comment>
<protein>
    <submittedName>
        <fullName evidence="3">Cytochrome P450</fullName>
    </submittedName>
</protein>
<evidence type="ECO:0000313" key="3">
    <source>
        <dbReference type="EMBL" id="RJL18898.1"/>
    </source>
</evidence>
<proteinExistence type="inferred from homology"/>
<evidence type="ECO:0000313" key="4">
    <source>
        <dbReference type="Proteomes" id="UP000283587"/>
    </source>
</evidence>
<dbReference type="InterPro" id="IPR017972">
    <property type="entry name" value="Cyt_P450_CS"/>
</dbReference>
<reference evidence="4" key="1">
    <citation type="submission" date="2018-09" db="EMBL/GenBank/DDBJ databases">
        <title>Paracoccus onubensis nov. sp. a moderate halophilic bacterium isolated from Gruta de las Maravillas (Aracena, Spain).</title>
        <authorList>
            <person name="Jurado V."/>
            <person name="Gutierrez-Patricio S."/>
            <person name="Gonzalez-Pimentel J.L."/>
            <person name="Miller A.Z."/>
            <person name="Laiz L."/>
            <person name="Saiz-Jimenez C."/>
        </authorList>
    </citation>
    <scope>NUCLEOTIDE SEQUENCE [LARGE SCALE GENOMIC DNA]</scope>
    <source>
        <strain evidence="4">DSM 26381</strain>
    </source>
</reference>
<dbReference type="Pfam" id="PF00067">
    <property type="entry name" value="p450"/>
    <property type="match status" value="1"/>
</dbReference>
<keyword evidence="2" id="KW-0560">Oxidoreductase</keyword>
<dbReference type="InterPro" id="IPR001128">
    <property type="entry name" value="Cyt_P450"/>
</dbReference>
<comment type="similarity">
    <text evidence="1 2">Belongs to the cytochrome P450 family.</text>
</comment>
<keyword evidence="2" id="KW-0479">Metal-binding</keyword>
<evidence type="ECO:0000256" key="1">
    <source>
        <dbReference type="ARBA" id="ARBA00010617"/>
    </source>
</evidence>